<evidence type="ECO:0000256" key="18">
    <source>
        <dbReference type="ARBA" id="ARBA00068353"/>
    </source>
</evidence>
<dbReference type="GO" id="GO:0005829">
    <property type="term" value="C:cytosol"/>
    <property type="evidence" value="ECO:0007669"/>
    <property type="project" value="TreeGrafter"/>
</dbReference>
<keyword evidence="7" id="KW-0723">Serine/threonine-protein kinase</keyword>
<evidence type="ECO:0000256" key="10">
    <source>
        <dbReference type="ARBA" id="ARBA00022723"/>
    </source>
</evidence>
<evidence type="ECO:0000313" key="23">
    <source>
        <dbReference type="EMBL" id="ERL87833.1"/>
    </source>
</evidence>
<dbReference type="InterPro" id="IPR036388">
    <property type="entry name" value="WH-like_DNA-bd_sf"/>
</dbReference>
<feature type="domain" description="RIO kinase" evidence="22">
    <location>
        <begin position="66"/>
        <end position="294"/>
    </location>
</feature>
<sequence length="492" mass="55922">MGKLDVKMLRNLGPEDFRVLTAIEMGMKNHALVPGALAAAIAHLRRGGIGKRLKELCKHKLLSYDRGDKYDGYRLTNSGYDYLALKSLLQRDAVDAFGNQIGVGKESNIYIVSAGGQERCLKLHRLGRVCFKKVVEKRDYHKNRKSASWLYLSRISATKEFAYMTALFNRQFPVPEPYDFNRHCVVMELVKGTLLNHVQSLNNVEALYDALMNLIMRFAEYGVIHGDFNEFNIIITEDETPVIIDFPQMMSIDHANAQMYFERDVHCVNNFFRKRFGYESETFPQFSDVERFASMDTEVKCTGFKREMAQCFEAAGERLDDDCSESENGTTEEADKSSDDQSEPEDTCSKLDEVIEDSKLAGDLDKALGLDDSDKNEEDGAHPKNLDLLSMDKIARYMRGLEVAYPLREDSDEASASRIETRCSESVYEPSISSVASTIAPDEAKRRIKKQQQSKNSRIQRKKCVPKGDANAVTRRRKENKCNVQESSGIWF</sequence>
<keyword evidence="10" id="KW-0479">Metal-binding</keyword>
<evidence type="ECO:0000256" key="14">
    <source>
        <dbReference type="ARBA" id="ARBA00022842"/>
    </source>
</evidence>
<keyword evidence="14" id="KW-0460">Magnesium</keyword>
<name>U4U6A0_DENPD</name>
<dbReference type="InterPro" id="IPR030484">
    <property type="entry name" value="Rio2"/>
</dbReference>
<dbReference type="InterPro" id="IPR015285">
    <property type="entry name" value="RIO2_wHTH_N"/>
</dbReference>
<keyword evidence="12" id="KW-0418">Kinase</keyword>
<evidence type="ECO:0000256" key="17">
    <source>
        <dbReference type="ARBA" id="ARBA00064676"/>
    </source>
</evidence>
<dbReference type="OrthoDB" id="10258631at2759"/>
<evidence type="ECO:0000256" key="2">
    <source>
        <dbReference type="ARBA" id="ARBA00004496"/>
    </source>
</evidence>
<dbReference type="Gene3D" id="3.30.200.20">
    <property type="entry name" value="Phosphorylase Kinase, domain 1"/>
    <property type="match status" value="1"/>
</dbReference>
<dbReference type="FunFam" id="3.30.200.20:FF:000052">
    <property type="entry name" value="Serine/threonine-protein kinase RIO2"/>
    <property type="match status" value="1"/>
</dbReference>
<dbReference type="Gene3D" id="1.10.10.10">
    <property type="entry name" value="Winged helix-like DNA-binding domain superfamily/Winged helix DNA-binding domain"/>
    <property type="match status" value="1"/>
</dbReference>
<dbReference type="CDD" id="cd05144">
    <property type="entry name" value="RIO2_C"/>
    <property type="match status" value="1"/>
</dbReference>
<dbReference type="InterPro" id="IPR000687">
    <property type="entry name" value="RIO_kinase"/>
</dbReference>
<feature type="region of interest" description="Disordered" evidence="21">
    <location>
        <begin position="442"/>
        <end position="492"/>
    </location>
</feature>
<evidence type="ECO:0000259" key="22">
    <source>
        <dbReference type="SMART" id="SM00090"/>
    </source>
</evidence>
<comment type="subunit">
    <text evidence="17">Associated with late 40S pre-ribosomal particles. Interacts with PLK1 (via its N-terminus).</text>
</comment>
<dbReference type="Gene3D" id="1.10.510.10">
    <property type="entry name" value="Transferase(Phosphotransferase) domain 1"/>
    <property type="match status" value="1"/>
</dbReference>
<evidence type="ECO:0000256" key="19">
    <source>
        <dbReference type="ARBA" id="ARBA00068837"/>
    </source>
</evidence>
<proteinExistence type="inferred from homology"/>
<evidence type="ECO:0000256" key="9">
    <source>
        <dbReference type="ARBA" id="ARBA00022679"/>
    </source>
</evidence>
<comment type="catalytic activity">
    <reaction evidence="15">
        <text>L-threonyl-[protein] + ATP = O-phospho-L-threonyl-[protein] + ADP + H(+)</text>
        <dbReference type="Rhea" id="RHEA:46608"/>
        <dbReference type="Rhea" id="RHEA-COMP:11060"/>
        <dbReference type="Rhea" id="RHEA-COMP:11605"/>
        <dbReference type="ChEBI" id="CHEBI:15378"/>
        <dbReference type="ChEBI" id="CHEBI:30013"/>
        <dbReference type="ChEBI" id="CHEBI:30616"/>
        <dbReference type="ChEBI" id="CHEBI:61977"/>
        <dbReference type="ChEBI" id="CHEBI:456216"/>
        <dbReference type="EC" id="2.7.11.1"/>
    </reaction>
</comment>
<comment type="similarity">
    <text evidence="3">Belongs to the protein kinase superfamily. RIO-type Ser/Thr kinase family.</text>
</comment>
<evidence type="ECO:0000256" key="6">
    <source>
        <dbReference type="ARBA" id="ARBA00022517"/>
    </source>
</evidence>
<keyword evidence="11" id="KW-0547">Nucleotide-binding</keyword>
<dbReference type="PANTHER" id="PTHR45852:SF1">
    <property type="entry name" value="SERINE_THREONINE-PROTEIN KINASE RIO2"/>
    <property type="match status" value="1"/>
</dbReference>
<evidence type="ECO:0000256" key="12">
    <source>
        <dbReference type="ARBA" id="ARBA00022777"/>
    </source>
</evidence>
<gene>
    <name evidence="23" type="ORF">D910_05222</name>
</gene>
<protein>
    <recommendedName>
        <fullName evidence="18">Serine/threonine-protein kinase RIO2</fullName>
        <ecNumber evidence="4">2.7.11.1</ecNumber>
    </recommendedName>
    <alternativeName>
        <fullName evidence="20">RIO kinase 2</fullName>
    </alternativeName>
    <alternativeName>
        <fullName evidence="19">Serine/threonine-protein kinase rio2</fullName>
    </alternativeName>
</protein>
<dbReference type="InterPro" id="IPR018935">
    <property type="entry name" value="RIO_kinase_CS"/>
</dbReference>
<dbReference type="Pfam" id="PF09202">
    <property type="entry name" value="Rio2_N"/>
    <property type="match status" value="1"/>
</dbReference>
<dbReference type="GO" id="GO:0005524">
    <property type="term" value="F:ATP binding"/>
    <property type="evidence" value="ECO:0007669"/>
    <property type="project" value="UniProtKB-KW"/>
</dbReference>
<feature type="region of interest" description="Disordered" evidence="21">
    <location>
        <begin position="317"/>
        <end position="348"/>
    </location>
</feature>
<accession>U4U6A0</accession>
<evidence type="ECO:0000256" key="16">
    <source>
        <dbReference type="ARBA" id="ARBA00048679"/>
    </source>
</evidence>
<organism evidence="23 24">
    <name type="scientific">Dendroctonus ponderosae</name>
    <name type="common">Mountain pine beetle</name>
    <dbReference type="NCBI Taxonomy" id="77166"/>
    <lineage>
        <taxon>Eukaryota</taxon>
        <taxon>Metazoa</taxon>
        <taxon>Ecdysozoa</taxon>
        <taxon>Arthropoda</taxon>
        <taxon>Hexapoda</taxon>
        <taxon>Insecta</taxon>
        <taxon>Pterygota</taxon>
        <taxon>Neoptera</taxon>
        <taxon>Endopterygota</taxon>
        <taxon>Coleoptera</taxon>
        <taxon>Polyphaga</taxon>
        <taxon>Cucujiformia</taxon>
        <taxon>Curculionidae</taxon>
        <taxon>Scolytinae</taxon>
        <taxon>Dendroctonus</taxon>
    </lineage>
</organism>
<dbReference type="InterPro" id="IPR018934">
    <property type="entry name" value="RIO_dom"/>
</dbReference>
<evidence type="ECO:0000313" key="24">
    <source>
        <dbReference type="Proteomes" id="UP000030742"/>
    </source>
</evidence>
<dbReference type="InterPro" id="IPR036390">
    <property type="entry name" value="WH_DNA-bd_sf"/>
</dbReference>
<dbReference type="GO" id="GO:0030688">
    <property type="term" value="C:preribosome, small subunit precursor"/>
    <property type="evidence" value="ECO:0007669"/>
    <property type="project" value="TreeGrafter"/>
</dbReference>
<evidence type="ECO:0000256" key="21">
    <source>
        <dbReference type="SAM" id="MobiDB-lite"/>
    </source>
</evidence>
<dbReference type="STRING" id="77166.U4U6A0"/>
<comment type="subcellular location">
    <subcellularLocation>
        <location evidence="2">Cytoplasm</location>
    </subcellularLocation>
</comment>
<evidence type="ECO:0000256" key="8">
    <source>
        <dbReference type="ARBA" id="ARBA00022553"/>
    </source>
</evidence>
<dbReference type="GO" id="GO:0005634">
    <property type="term" value="C:nucleus"/>
    <property type="evidence" value="ECO:0007669"/>
    <property type="project" value="TreeGrafter"/>
</dbReference>
<keyword evidence="8" id="KW-0597">Phosphoprotein</keyword>
<dbReference type="GO" id="GO:0004674">
    <property type="term" value="F:protein serine/threonine kinase activity"/>
    <property type="evidence" value="ECO:0007669"/>
    <property type="project" value="UniProtKB-KW"/>
</dbReference>
<comment type="cofactor">
    <cofactor evidence="1">
        <name>Mg(2+)</name>
        <dbReference type="ChEBI" id="CHEBI:18420"/>
    </cofactor>
</comment>
<evidence type="ECO:0000256" key="3">
    <source>
        <dbReference type="ARBA" id="ARBA00009196"/>
    </source>
</evidence>
<dbReference type="InterPro" id="IPR011009">
    <property type="entry name" value="Kinase-like_dom_sf"/>
</dbReference>
<dbReference type="SMART" id="SM00090">
    <property type="entry name" value="RIO"/>
    <property type="match status" value="1"/>
</dbReference>
<dbReference type="PANTHER" id="PTHR45852">
    <property type="entry name" value="SER/THR-PROTEIN KINASE RIO2"/>
    <property type="match status" value="1"/>
</dbReference>
<dbReference type="Pfam" id="PF01163">
    <property type="entry name" value="RIO1"/>
    <property type="match status" value="1"/>
</dbReference>
<dbReference type="GO" id="GO:0030490">
    <property type="term" value="P:maturation of SSU-rRNA"/>
    <property type="evidence" value="ECO:0007669"/>
    <property type="project" value="TreeGrafter"/>
</dbReference>
<feature type="compositionally biased region" description="Basic residues" evidence="21">
    <location>
        <begin position="446"/>
        <end position="465"/>
    </location>
</feature>
<dbReference type="EMBL" id="KB632003">
    <property type="protein sequence ID" value="ERL87833.1"/>
    <property type="molecule type" value="Genomic_DNA"/>
</dbReference>
<dbReference type="SUPFAM" id="SSF56112">
    <property type="entry name" value="Protein kinase-like (PK-like)"/>
    <property type="match status" value="1"/>
</dbReference>
<keyword evidence="13" id="KW-0067">ATP-binding</keyword>
<evidence type="ECO:0000256" key="13">
    <source>
        <dbReference type="ARBA" id="ARBA00022840"/>
    </source>
</evidence>
<feature type="compositionally biased region" description="Polar residues" evidence="21">
    <location>
        <begin position="482"/>
        <end position="492"/>
    </location>
</feature>
<keyword evidence="9" id="KW-0808">Transferase</keyword>
<evidence type="ECO:0000256" key="11">
    <source>
        <dbReference type="ARBA" id="ARBA00022741"/>
    </source>
</evidence>
<evidence type="ECO:0000256" key="20">
    <source>
        <dbReference type="ARBA" id="ARBA00076005"/>
    </source>
</evidence>
<evidence type="ECO:0000256" key="5">
    <source>
        <dbReference type="ARBA" id="ARBA00022490"/>
    </source>
</evidence>
<keyword evidence="6" id="KW-0690">Ribosome biogenesis</keyword>
<dbReference type="EC" id="2.7.11.1" evidence="4"/>
<evidence type="ECO:0000256" key="4">
    <source>
        <dbReference type="ARBA" id="ARBA00012513"/>
    </source>
</evidence>
<dbReference type="FunFam" id="1.10.10.10:FF:000053">
    <property type="entry name" value="Serine/threonine-protein kinase RIO2"/>
    <property type="match status" value="1"/>
</dbReference>
<comment type="catalytic activity">
    <reaction evidence="16">
        <text>L-seryl-[protein] + ATP = O-phospho-L-seryl-[protein] + ADP + H(+)</text>
        <dbReference type="Rhea" id="RHEA:17989"/>
        <dbReference type="Rhea" id="RHEA-COMP:9863"/>
        <dbReference type="Rhea" id="RHEA-COMP:11604"/>
        <dbReference type="ChEBI" id="CHEBI:15378"/>
        <dbReference type="ChEBI" id="CHEBI:29999"/>
        <dbReference type="ChEBI" id="CHEBI:30616"/>
        <dbReference type="ChEBI" id="CHEBI:83421"/>
        <dbReference type="ChEBI" id="CHEBI:456216"/>
        <dbReference type="EC" id="2.7.11.1"/>
    </reaction>
</comment>
<dbReference type="Proteomes" id="UP000030742">
    <property type="component" value="Unassembled WGS sequence"/>
</dbReference>
<dbReference type="AlphaFoldDB" id="U4U6A0"/>
<evidence type="ECO:0000256" key="15">
    <source>
        <dbReference type="ARBA" id="ARBA00047899"/>
    </source>
</evidence>
<dbReference type="SUPFAM" id="SSF46785">
    <property type="entry name" value="Winged helix' DNA-binding domain"/>
    <property type="match status" value="1"/>
</dbReference>
<evidence type="ECO:0000256" key="7">
    <source>
        <dbReference type="ARBA" id="ARBA00022527"/>
    </source>
</evidence>
<reference evidence="23 24" key="1">
    <citation type="journal article" date="2013" name="Genome Biol.">
        <title>Draft genome of the mountain pine beetle, Dendroctonus ponderosae Hopkins, a major forest pest.</title>
        <authorList>
            <person name="Keeling C.I."/>
            <person name="Yuen M.M."/>
            <person name="Liao N.Y."/>
            <person name="Docking T.R."/>
            <person name="Chan S.K."/>
            <person name="Taylor G.A."/>
            <person name="Palmquist D.L."/>
            <person name="Jackman S.D."/>
            <person name="Nguyen A."/>
            <person name="Li M."/>
            <person name="Henderson H."/>
            <person name="Janes J.K."/>
            <person name="Zhao Y."/>
            <person name="Pandoh P."/>
            <person name="Moore R."/>
            <person name="Sperling F.A."/>
            <person name="Huber D.P."/>
            <person name="Birol I."/>
            <person name="Jones S.J."/>
            <person name="Bohlmann J."/>
        </authorList>
    </citation>
    <scope>NUCLEOTIDE SEQUENCE</scope>
</reference>
<dbReference type="GO" id="GO:0046872">
    <property type="term" value="F:metal ion binding"/>
    <property type="evidence" value="ECO:0007669"/>
    <property type="project" value="UniProtKB-KW"/>
</dbReference>
<dbReference type="PROSITE" id="PS01245">
    <property type="entry name" value="RIO1"/>
    <property type="match status" value="1"/>
</dbReference>
<dbReference type="FunFam" id="1.10.510.10:FF:000307">
    <property type="entry name" value="Serine/threonine-protein kinase RIO2"/>
    <property type="match status" value="1"/>
</dbReference>
<keyword evidence="5" id="KW-0963">Cytoplasm</keyword>
<evidence type="ECO:0000256" key="1">
    <source>
        <dbReference type="ARBA" id="ARBA00001946"/>
    </source>
</evidence>